<dbReference type="InterPro" id="IPR013785">
    <property type="entry name" value="Aldolase_TIM"/>
</dbReference>
<dbReference type="UniPathway" id="UPA00629">
    <property type="reaction ID" value="UER00682"/>
</dbReference>
<dbReference type="PANTHER" id="PTHR36204:SF1">
    <property type="entry name" value="N-ACETYLMANNOSAMINE-6-PHOSPHATE 2-EPIMERASE-RELATED"/>
    <property type="match status" value="1"/>
</dbReference>
<evidence type="ECO:0000256" key="2">
    <source>
        <dbReference type="ARBA" id="ARBA00002147"/>
    </source>
</evidence>
<evidence type="ECO:0000256" key="5">
    <source>
        <dbReference type="ARBA" id="ARBA00023235"/>
    </source>
</evidence>
<protein>
    <recommendedName>
        <fullName evidence="4">N-acylglucosamine-6-phosphate 2-epimerase</fullName>
        <ecNumber evidence="4">5.1.3.9</ecNumber>
    </recommendedName>
</protein>
<proteinExistence type="predicted"/>
<evidence type="ECO:0000256" key="3">
    <source>
        <dbReference type="ARBA" id="ARBA00005081"/>
    </source>
</evidence>
<dbReference type="AlphaFoldDB" id="A0A645CI73"/>
<dbReference type="GO" id="GO:0005829">
    <property type="term" value="C:cytosol"/>
    <property type="evidence" value="ECO:0007669"/>
    <property type="project" value="TreeGrafter"/>
</dbReference>
<accession>A0A645CI73</accession>
<evidence type="ECO:0000256" key="6">
    <source>
        <dbReference type="ARBA" id="ARBA00023277"/>
    </source>
</evidence>
<dbReference type="GO" id="GO:0006053">
    <property type="term" value="P:N-acetylmannosamine catabolic process"/>
    <property type="evidence" value="ECO:0007669"/>
    <property type="project" value="TreeGrafter"/>
</dbReference>
<comment type="function">
    <text evidence="2">Converts N-acetylmannosamine-6-phosphate (ManNAc-6-P) to N-acetylglucosamine-6-phosphate (GlcNAc-6-P).</text>
</comment>
<dbReference type="GO" id="GO:0019262">
    <property type="term" value="P:N-acetylneuraminate catabolic process"/>
    <property type="evidence" value="ECO:0007669"/>
    <property type="project" value="UniProtKB-UniPathway"/>
</dbReference>
<dbReference type="EC" id="5.1.3.9" evidence="4"/>
<name>A0A645CI73_9ZZZZ</name>
<dbReference type="SUPFAM" id="SSF51366">
    <property type="entry name" value="Ribulose-phoshate binding barrel"/>
    <property type="match status" value="1"/>
</dbReference>
<dbReference type="Gene3D" id="3.20.20.70">
    <property type="entry name" value="Aldolase class I"/>
    <property type="match status" value="1"/>
</dbReference>
<dbReference type="InterPro" id="IPR011060">
    <property type="entry name" value="RibuloseP-bd_barrel"/>
</dbReference>
<reference evidence="7" key="1">
    <citation type="submission" date="2019-08" db="EMBL/GenBank/DDBJ databases">
        <authorList>
            <person name="Kucharzyk K."/>
            <person name="Murdoch R.W."/>
            <person name="Higgins S."/>
            <person name="Loffler F."/>
        </authorList>
    </citation>
    <scope>NUCLEOTIDE SEQUENCE</scope>
</reference>
<evidence type="ECO:0000313" key="7">
    <source>
        <dbReference type="EMBL" id="MPM76630.1"/>
    </source>
</evidence>
<comment type="catalytic activity">
    <reaction evidence="1">
        <text>an N-acyl-D-glucosamine 6-phosphate = an N-acyl-D-mannosamine 6-phosphate</text>
        <dbReference type="Rhea" id="RHEA:23932"/>
        <dbReference type="ChEBI" id="CHEBI:57599"/>
        <dbReference type="ChEBI" id="CHEBI:57666"/>
        <dbReference type="EC" id="5.1.3.9"/>
    </reaction>
</comment>
<sequence>MDVDYIATTLAGYTPETVDENSELIQEFREPNFEIIEKLSKDTNIPIVAEGKFWDAENAIKALKLGAHAVTIGAGITRPQIITKKIVDEIKENISL</sequence>
<dbReference type="InterPro" id="IPR007260">
    <property type="entry name" value="NanE"/>
</dbReference>
<evidence type="ECO:0000256" key="4">
    <source>
        <dbReference type="ARBA" id="ARBA00013180"/>
    </source>
</evidence>
<dbReference type="GO" id="GO:0047465">
    <property type="term" value="F:N-acylglucosamine-6-phosphate 2-epimerase activity"/>
    <property type="evidence" value="ECO:0007669"/>
    <property type="project" value="UniProtKB-EC"/>
</dbReference>
<keyword evidence="6" id="KW-0119">Carbohydrate metabolism</keyword>
<dbReference type="EMBL" id="VSSQ01027399">
    <property type="protein sequence ID" value="MPM76630.1"/>
    <property type="molecule type" value="Genomic_DNA"/>
</dbReference>
<gene>
    <name evidence="7" type="primary">nanE_3</name>
    <name evidence="7" type="ORF">SDC9_123629</name>
</gene>
<evidence type="ECO:0000256" key="1">
    <source>
        <dbReference type="ARBA" id="ARBA00000056"/>
    </source>
</evidence>
<comment type="caution">
    <text evidence="7">The sequence shown here is derived from an EMBL/GenBank/DDBJ whole genome shotgun (WGS) entry which is preliminary data.</text>
</comment>
<keyword evidence="5 7" id="KW-0413">Isomerase</keyword>
<comment type="pathway">
    <text evidence="3">Amino-sugar metabolism; N-acetylneuraminate degradation; D-fructose 6-phosphate from N-acetylneuraminate: step 3/5.</text>
</comment>
<dbReference type="Pfam" id="PF04131">
    <property type="entry name" value="NanE"/>
    <property type="match status" value="1"/>
</dbReference>
<dbReference type="PANTHER" id="PTHR36204">
    <property type="entry name" value="N-ACETYLMANNOSAMINE-6-PHOSPHATE 2-EPIMERASE-RELATED"/>
    <property type="match status" value="1"/>
</dbReference>
<organism evidence="7">
    <name type="scientific">bioreactor metagenome</name>
    <dbReference type="NCBI Taxonomy" id="1076179"/>
    <lineage>
        <taxon>unclassified sequences</taxon>
        <taxon>metagenomes</taxon>
        <taxon>ecological metagenomes</taxon>
    </lineage>
</organism>